<dbReference type="EMBL" id="JBIRPU010000004">
    <property type="protein sequence ID" value="MFI0792987.1"/>
    <property type="molecule type" value="Genomic_DNA"/>
</dbReference>
<dbReference type="Proteomes" id="UP001611075">
    <property type="component" value="Unassembled WGS sequence"/>
</dbReference>
<accession>A0ABW7SJU5</accession>
<dbReference type="Gene3D" id="2.70.70.10">
    <property type="entry name" value="Glucose Permease (Domain IIA)"/>
    <property type="match status" value="1"/>
</dbReference>
<dbReference type="EC" id="3.4.24.-" evidence="2"/>
<evidence type="ECO:0000313" key="2">
    <source>
        <dbReference type="EMBL" id="MFI0792987.1"/>
    </source>
</evidence>
<dbReference type="GO" id="GO:0016787">
    <property type="term" value="F:hydrolase activity"/>
    <property type="evidence" value="ECO:0007669"/>
    <property type="project" value="UniProtKB-KW"/>
</dbReference>
<evidence type="ECO:0000313" key="3">
    <source>
        <dbReference type="Proteomes" id="UP001611075"/>
    </source>
</evidence>
<proteinExistence type="predicted"/>
<dbReference type="PANTHER" id="PTHR21666:SF270">
    <property type="entry name" value="MUREIN HYDROLASE ACTIVATOR ENVC"/>
    <property type="match status" value="1"/>
</dbReference>
<dbReference type="RefSeq" id="WP_387020203.1">
    <property type="nucleotide sequence ID" value="NZ_JBIRPU010000004.1"/>
</dbReference>
<dbReference type="InterPro" id="IPR016047">
    <property type="entry name" value="M23ase_b-sheet_dom"/>
</dbReference>
<dbReference type="SUPFAM" id="SSF51261">
    <property type="entry name" value="Duplicated hybrid motif"/>
    <property type="match status" value="1"/>
</dbReference>
<gene>
    <name evidence="2" type="ORF">ACH4OY_09850</name>
</gene>
<dbReference type="InterPro" id="IPR050570">
    <property type="entry name" value="Cell_wall_metabolism_enzyme"/>
</dbReference>
<keyword evidence="2" id="KW-0378">Hydrolase</keyword>
<organism evidence="2 3">
    <name type="scientific">Micromonospora rubida</name>
    <dbReference type="NCBI Taxonomy" id="2697657"/>
    <lineage>
        <taxon>Bacteria</taxon>
        <taxon>Bacillati</taxon>
        <taxon>Actinomycetota</taxon>
        <taxon>Actinomycetes</taxon>
        <taxon>Micromonosporales</taxon>
        <taxon>Micromonosporaceae</taxon>
        <taxon>Micromonospora</taxon>
    </lineage>
</organism>
<keyword evidence="3" id="KW-1185">Reference proteome</keyword>
<dbReference type="PANTHER" id="PTHR21666">
    <property type="entry name" value="PEPTIDASE-RELATED"/>
    <property type="match status" value="1"/>
</dbReference>
<dbReference type="Pfam" id="PF01551">
    <property type="entry name" value="Peptidase_M23"/>
    <property type="match status" value="1"/>
</dbReference>
<evidence type="ECO:0000259" key="1">
    <source>
        <dbReference type="Pfam" id="PF01551"/>
    </source>
</evidence>
<name>A0ABW7SJU5_9ACTN</name>
<comment type="caution">
    <text evidence="2">The sequence shown here is derived from an EMBL/GenBank/DDBJ whole genome shotgun (WGS) entry which is preliminary data.</text>
</comment>
<dbReference type="CDD" id="cd12797">
    <property type="entry name" value="M23_peptidase"/>
    <property type="match status" value="1"/>
</dbReference>
<feature type="domain" description="M23ase beta-sheet core" evidence="1">
    <location>
        <begin position="224"/>
        <end position="326"/>
    </location>
</feature>
<dbReference type="InterPro" id="IPR011055">
    <property type="entry name" value="Dup_hybrid_motif"/>
</dbReference>
<reference evidence="2 3" key="1">
    <citation type="submission" date="2024-10" db="EMBL/GenBank/DDBJ databases">
        <title>The Natural Products Discovery Center: Release of the First 8490 Sequenced Strains for Exploring Actinobacteria Biosynthetic Diversity.</title>
        <authorList>
            <person name="Kalkreuter E."/>
            <person name="Kautsar S.A."/>
            <person name="Yang D."/>
            <person name="Bader C.D."/>
            <person name="Teijaro C.N."/>
            <person name="Fluegel L."/>
            <person name="Davis C.M."/>
            <person name="Simpson J.R."/>
            <person name="Lauterbach L."/>
            <person name="Steele A.D."/>
            <person name="Gui C."/>
            <person name="Meng S."/>
            <person name="Li G."/>
            <person name="Viehrig K."/>
            <person name="Ye F."/>
            <person name="Su P."/>
            <person name="Kiefer A.F."/>
            <person name="Nichols A."/>
            <person name="Cepeda A.J."/>
            <person name="Yan W."/>
            <person name="Fan B."/>
            <person name="Jiang Y."/>
            <person name="Adhikari A."/>
            <person name="Zheng C.-J."/>
            <person name="Schuster L."/>
            <person name="Cowan T.M."/>
            <person name="Smanski M.J."/>
            <person name="Chevrette M.G."/>
            <person name="De Carvalho L.P.S."/>
            <person name="Shen B."/>
        </authorList>
    </citation>
    <scope>NUCLEOTIDE SEQUENCE [LARGE SCALE GENOMIC DNA]</scope>
    <source>
        <strain evidence="2 3">NPDC021253</strain>
    </source>
</reference>
<sequence length="359" mass="37331">MNRARIGLGVALIAVLLMCALPMTVVLTDATPAAACTATGPSRAPTSEVGAVGRWNAEQVGNAAQIVAVGRQRGVPARGWVIAVATAMVESSLRNLRGGDRDSLGLFQQRPSQGWGTPAQILDPVYASGKFYDKLLRITGWERLPVTVAAQRVQVSAFPDRYGQYEHDAEQVVAAVTGVTTVAELPGASLATCPGGPVTVAASGWTVPLRAAVGSGYGPRAGRLHAGVDLSVPRNTVIRAASAGQVVWSGCDPSTGNCDVDGSPSTRGCGWYVDLVHAGGYGTRYCHMVRRPDVTEGDTVQAGQQIGLVGTSGHSSGPHLHFQTHEGACAGSRCDLDNSNSVDPVPFMRRRGVALGERG</sequence>
<protein>
    <submittedName>
        <fullName evidence="2">M23 family metallopeptidase</fullName>
        <ecNumber evidence="2">3.4.24.-</ecNumber>
    </submittedName>
</protein>